<proteinExistence type="predicted"/>
<feature type="signal peptide" evidence="2">
    <location>
        <begin position="1"/>
        <end position="37"/>
    </location>
</feature>
<organism evidence="3">
    <name type="scientific">Streptomyces sp. NBC_00049</name>
    <dbReference type="NCBI Taxonomy" id="2903617"/>
    <lineage>
        <taxon>Bacteria</taxon>
        <taxon>Bacillati</taxon>
        <taxon>Actinomycetota</taxon>
        <taxon>Actinomycetes</taxon>
        <taxon>Kitasatosporales</taxon>
        <taxon>Streptomycetaceae</taxon>
        <taxon>Streptomyces</taxon>
    </lineage>
</organism>
<sequence length="145" mass="14808">MVTARAAFGTTRPRRPAGPLRLLWLSALLFAFLYTHAAGADSASAHVTGGAVAVPHQVPAETGGAHGHDGPNPDGRDDGSGHSHPAEACASGHPQQGVGLPVPHLVPLGEQTPAFAAMTPQPWTQTLPCGLPPLRSSLSSVVQQV</sequence>
<dbReference type="AlphaFoldDB" id="A0AAU2JIA7"/>
<gene>
    <name evidence="3" type="ORF">OG327_03265</name>
</gene>
<name>A0AAU2JIA7_9ACTN</name>
<accession>A0AAU2JIA7</accession>
<feature type="region of interest" description="Disordered" evidence="1">
    <location>
        <begin position="56"/>
        <end position="103"/>
    </location>
</feature>
<feature type="compositionally biased region" description="Basic and acidic residues" evidence="1">
    <location>
        <begin position="66"/>
        <end position="85"/>
    </location>
</feature>
<evidence type="ECO:0000256" key="1">
    <source>
        <dbReference type="SAM" id="MobiDB-lite"/>
    </source>
</evidence>
<evidence type="ECO:0000256" key="2">
    <source>
        <dbReference type="SAM" id="SignalP"/>
    </source>
</evidence>
<dbReference type="EMBL" id="CP108264">
    <property type="protein sequence ID" value="WTU72432.1"/>
    <property type="molecule type" value="Genomic_DNA"/>
</dbReference>
<reference evidence="3" key="1">
    <citation type="submission" date="2022-10" db="EMBL/GenBank/DDBJ databases">
        <title>The complete genomes of actinobacterial strains from the NBC collection.</title>
        <authorList>
            <person name="Joergensen T.S."/>
            <person name="Alvarez Arevalo M."/>
            <person name="Sterndorff E.B."/>
            <person name="Faurdal D."/>
            <person name="Vuksanovic O."/>
            <person name="Mourched A.-S."/>
            <person name="Charusanti P."/>
            <person name="Shaw S."/>
            <person name="Blin K."/>
            <person name="Weber T."/>
        </authorList>
    </citation>
    <scope>NUCLEOTIDE SEQUENCE</scope>
    <source>
        <strain evidence="3">NBC_00049</strain>
    </source>
</reference>
<keyword evidence="2" id="KW-0732">Signal</keyword>
<evidence type="ECO:0008006" key="4">
    <source>
        <dbReference type="Google" id="ProtNLM"/>
    </source>
</evidence>
<protein>
    <recommendedName>
        <fullName evidence="4">Secreted protein</fullName>
    </recommendedName>
</protein>
<evidence type="ECO:0000313" key="3">
    <source>
        <dbReference type="EMBL" id="WTU72432.1"/>
    </source>
</evidence>
<feature type="chain" id="PRO_5043726486" description="Secreted protein" evidence="2">
    <location>
        <begin position="38"/>
        <end position="145"/>
    </location>
</feature>